<organism evidence="2 3">
    <name type="scientific">Thioalkalivibrio sulfidiphilus (strain HL-EbGR7)</name>
    <dbReference type="NCBI Taxonomy" id="396588"/>
    <lineage>
        <taxon>Bacteria</taxon>
        <taxon>Pseudomonadati</taxon>
        <taxon>Pseudomonadota</taxon>
        <taxon>Gammaproteobacteria</taxon>
        <taxon>Chromatiales</taxon>
        <taxon>Ectothiorhodospiraceae</taxon>
        <taxon>Thioalkalivibrio</taxon>
    </lineage>
</organism>
<proteinExistence type="predicted"/>
<dbReference type="HOGENOM" id="CLU_2792740_0_0_6"/>
<keyword evidence="3" id="KW-1185">Reference proteome</keyword>
<dbReference type="AlphaFoldDB" id="B8GLM0"/>
<gene>
    <name evidence="2" type="ordered locus">Tgr7_2498</name>
</gene>
<dbReference type="KEGG" id="tgr:Tgr7_2498"/>
<evidence type="ECO:0000313" key="3">
    <source>
        <dbReference type="Proteomes" id="UP000002383"/>
    </source>
</evidence>
<keyword evidence="1" id="KW-1133">Transmembrane helix</keyword>
<evidence type="ECO:0000256" key="1">
    <source>
        <dbReference type="SAM" id="Phobius"/>
    </source>
</evidence>
<dbReference type="Proteomes" id="UP000002383">
    <property type="component" value="Chromosome"/>
</dbReference>
<feature type="transmembrane region" description="Helical" evidence="1">
    <location>
        <begin position="28"/>
        <end position="48"/>
    </location>
</feature>
<accession>B8GLM0</accession>
<keyword evidence="1" id="KW-0472">Membrane</keyword>
<sequence length="68" mass="7178" precursor="true">MTELAAWFFAIAVIMALASLTGLAGVASGITQILSAAFAVFCLLALLFRGPATSTRHPRSTHRPHARP</sequence>
<keyword evidence="1" id="KW-0812">Transmembrane</keyword>
<dbReference type="RefSeq" id="WP_012639050.1">
    <property type="nucleotide sequence ID" value="NC_011901.1"/>
</dbReference>
<protein>
    <submittedName>
        <fullName evidence="2">Uncharacterized protein</fullName>
    </submittedName>
</protein>
<name>B8GLM0_THISH</name>
<evidence type="ECO:0000313" key="2">
    <source>
        <dbReference type="EMBL" id="ACL73575.1"/>
    </source>
</evidence>
<reference evidence="2 3" key="1">
    <citation type="journal article" date="2011" name="Stand. Genomic Sci.">
        <title>Complete genome sequence of 'Thioalkalivibrio sulfidophilus' HL-EbGr7.</title>
        <authorList>
            <person name="Muyzer G."/>
            <person name="Sorokin D.Y."/>
            <person name="Mavromatis K."/>
            <person name="Lapidus A."/>
            <person name="Clum A."/>
            <person name="Ivanova N."/>
            <person name="Pati A."/>
            <person name="d'Haeseleer P."/>
            <person name="Woyke T."/>
            <person name="Kyrpides N.C."/>
        </authorList>
    </citation>
    <scope>NUCLEOTIDE SEQUENCE [LARGE SCALE GENOMIC DNA]</scope>
    <source>
        <strain evidence="2 3">HL-EbGR7</strain>
    </source>
</reference>
<dbReference type="EMBL" id="CP001339">
    <property type="protein sequence ID" value="ACL73575.1"/>
    <property type="molecule type" value="Genomic_DNA"/>
</dbReference>